<reference evidence="7 8" key="1">
    <citation type="submission" date="2019-07" db="EMBL/GenBank/DDBJ databases">
        <authorList>
            <person name="Zhou L.-Y."/>
        </authorList>
    </citation>
    <scope>NUCLEOTIDE SEQUENCE [LARGE SCALE GENOMIC DNA]</scope>
    <source>
        <strain evidence="7 8">YIM 101269</strain>
    </source>
</reference>
<evidence type="ECO:0000313" key="7">
    <source>
        <dbReference type="EMBL" id="TRY17641.1"/>
    </source>
</evidence>
<protein>
    <submittedName>
        <fullName evidence="7">DUF1565 domain-containing protein</fullName>
    </submittedName>
</protein>
<dbReference type="Pfam" id="PF07602">
    <property type="entry name" value="DUF1565"/>
    <property type="match status" value="1"/>
</dbReference>
<dbReference type="EMBL" id="VKKG01000004">
    <property type="protein sequence ID" value="TRY17641.1"/>
    <property type="molecule type" value="Genomic_DNA"/>
</dbReference>
<keyword evidence="3" id="KW-0732">Signal</keyword>
<comment type="subcellular location">
    <subcellularLocation>
        <location evidence="1">Secreted</location>
    </subcellularLocation>
</comment>
<dbReference type="InterPro" id="IPR049169">
    <property type="entry name" value="Glyco_hydro_120_ins"/>
</dbReference>
<dbReference type="RefSeq" id="WP_143938381.1">
    <property type="nucleotide sequence ID" value="NZ_VKKG01000004.1"/>
</dbReference>
<dbReference type="Pfam" id="PF13229">
    <property type="entry name" value="Beta_helix"/>
    <property type="match status" value="1"/>
</dbReference>
<dbReference type="PANTHER" id="PTHR40088">
    <property type="entry name" value="PECTATE LYASE (EUROFUNG)"/>
    <property type="match status" value="1"/>
</dbReference>
<gene>
    <name evidence="7" type="ORF">FOJ82_10135</name>
</gene>
<dbReference type="GO" id="GO:0016837">
    <property type="term" value="F:carbon-oxygen lyase activity, acting on polysaccharides"/>
    <property type="evidence" value="ECO:0007669"/>
    <property type="project" value="TreeGrafter"/>
</dbReference>
<evidence type="ECO:0000259" key="6">
    <source>
        <dbReference type="Pfam" id="PF21258"/>
    </source>
</evidence>
<name>A0A553JYW2_9ACTN</name>
<dbReference type="InterPro" id="IPR011459">
    <property type="entry name" value="DUF1565"/>
</dbReference>
<keyword evidence="2" id="KW-0964">Secreted</keyword>
<evidence type="ECO:0000256" key="1">
    <source>
        <dbReference type="ARBA" id="ARBA00004613"/>
    </source>
</evidence>
<feature type="domain" description="Right handed beta helix" evidence="5">
    <location>
        <begin position="312"/>
        <end position="440"/>
    </location>
</feature>
<dbReference type="InterPro" id="IPR052052">
    <property type="entry name" value="Polysaccharide_Lyase_9"/>
</dbReference>
<dbReference type="AlphaFoldDB" id="A0A553JYW2"/>
<dbReference type="InterPro" id="IPR012334">
    <property type="entry name" value="Pectin_lyas_fold"/>
</dbReference>
<dbReference type="GO" id="GO:0005576">
    <property type="term" value="C:extracellular region"/>
    <property type="evidence" value="ECO:0007669"/>
    <property type="project" value="UniProtKB-SubCell"/>
</dbReference>
<dbReference type="InterPro" id="IPR013780">
    <property type="entry name" value="Glyco_hydro_b"/>
</dbReference>
<dbReference type="Pfam" id="PF21258">
    <property type="entry name" value="Glyco_hydro_120_ins"/>
    <property type="match status" value="1"/>
</dbReference>
<dbReference type="Proteomes" id="UP000317638">
    <property type="component" value="Unassembled WGS sequence"/>
</dbReference>
<feature type="domain" description="Glycoside hydrolase 120 insertion" evidence="6">
    <location>
        <begin position="80"/>
        <end position="202"/>
    </location>
</feature>
<organism evidence="7 8">
    <name type="scientific">Tessaracoccus rhinocerotis</name>
    <dbReference type="NCBI Taxonomy" id="1689449"/>
    <lineage>
        <taxon>Bacteria</taxon>
        <taxon>Bacillati</taxon>
        <taxon>Actinomycetota</taxon>
        <taxon>Actinomycetes</taxon>
        <taxon>Propionibacteriales</taxon>
        <taxon>Propionibacteriaceae</taxon>
        <taxon>Tessaracoccus</taxon>
    </lineage>
</organism>
<evidence type="ECO:0000259" key="4">
    <source>
        <dbReference type="Pfam" id="PF07602"/>
    </source>
</evidence>
<dbReference type="InterPro" id="IPR039448">
    <property type="entry name" value="Beta_helix"/>
</dbReference>
<comment type="caution">
    <text evidence="7">The sequence shown here is derived from an EMBL/GenBank/DDBJ whole genome shotgun (WGS) entry which is preliminary data.</text>
</comment>
<proteinExistence type="predicted"/>
<dbReference type="Gene3D" id="2.60.40.1180">
    <property type="entry name" value="Golgi alpha-mannosidase II"/>
    <property type="match status" value="1"/>
</dbReference>
<sequence length="672" mass="73304">MEIHVAKDGDDAAAGSASAPLLTINRAAALALPGDVVVVHEGTYREWVKPPHGGLDANRRIVFRAADGERVVIKGSEVADDWREVAPGVWATSVPNHVFGDFNPYLEELGGDWFIRPNQPGERLHLGEVYLDGVALREVTSLDEVREPAAVDPVVDDWTGLPHESSSDARDTSLVWHCAVDSAVTTLHVNLGGRNPAEHLLEFNVRRSVFYPVNNHVDHITVSGFEMAHAATPWAPPTADQPGMLGPNWSRGWIIEDNILHDSKCSAISLGKEIRSGHNYAVKRKDKPGYQYQLESVFTATDLGWSKERVGSHVVRNNVIFDCGQTGIVGHLGCAFSTISGNHIHNIATRREFYGHELGGIKLHAPIDVVISDNHIHDCVSAIWLDWQTQGTRVTRNVFHSNARDLFIEVSHGPYVVDHNVFGSKAALENFSQGGAYVNNLVLGSVRLEPVPDRPTPYHLPHSTKMAGYVGIFGGDDRIIGNVFAGDSSAQPYSARTVSTASRVGFGTDVYDDAPSTFDEYLVEVGKGWGDQQRFVEVMQPVTVAQNLYLPGNTPCRREDGAHTLAEGEIRLLTDEDGSVDLEFRLPTSFVLPAHAVVRGSQLGRVRVADTAFDSPDGSDLVLDTDLLGNQLSEDLDHPVGPLASLAPGTQVVRIWPLPTTNLPERRGTRAD</sequence>
<keyword evidence="8" id="KW-1185">Reference proteome</keyword>
<accession>A0A553JYW2</accession>
<dbReference type="InterPro" id="IPR011050">
    <property type="entry name" value="Pectin_lyase_fold/virulence"/>
</dbReference>
<evidence type="ECO:0000259" key="5">
    <source>
        <dbReference type="Pfam" id="PF13229"/>
    </source>
</evidence>
<feature type="domain" description="DUF1565" evidence="4">
    <location>
        <begin position="9"/>
        <end position="46"/>
    </location>
</feature>
<dbReference type="Gene3D" id="2.160.20.10">
    <property type="entry name" value="Single-stranded right-handed beta-helix, Pectin lyase-like"/>
    <property type="match status" value="1"/>
</dbReference>
<evidence type="ECO:0000256" key="3">
    <source>
        <dbReference type="ARBA" id="ARBA00022729"/>
    </source>
</evidence>
<dbReference type="OrthoDB" id="9765222at2"/>
<dbReference type="SUPFAM" id="SSF51126">
    <property type="entry name" value="Pectin lyase-like"/>
    <property type="match status" value="1"/>
</dbReference>
<evidence type="ECO:0000256" key="2">
    <source>
        <dbReference type="ARBA" id="ARBA00022525"/>
    </source>
</evidence>
<evidence type="ECO:0000313" key="8">
    <source>
        <dbReference type="Proteomes" id="UP000317638"/>
    </source>
</evidence>
<dbReference type="PANTHER" id="PTHR40088:SF2">
    <property type="entry name" value="SECRETED SUGAR HYDROLASE"/>
    <property type="match status" value="1"/>
</dbReference>